<evidence type="ECO:0000313" key="4">
    <source>
        <dbReference type="Proteomes" id="UP000239896"/>
    </source>
</evidence>
<dbReference type="RefSeq" id="WP_106229416.1">
    <property type="nucleotide sequence ID" value="NZ_PVTM01000002.1"/>
</dbReference>
<sequence length="153" mass="17315">MPEIPLLIAMAALVGAAFSARGVWQRRQVSRRPEVEATVTGTELVELGSRVQNREGPEQERRYLARVHLRYRMAGQEVRSDNGRFDGAPTFTSRETAEAYLADFPEGRTLRVRVDLRAPERIQLGASRIPTRRIGLTLFLLAMAGFALFIYRQ</sequence>
<dbReference type="AlphaFoldDB" id="A0A2T0VR51"/>
<keyword evidence="1" id="KW-0812">Transmembrane</keyword>
<protein>
    <submittedName>
        <fullName evidence="3">Uncharacterized protein DUF3592</fullName>
    </submittedName>
</protein>
<accession>A0A2T0VR51</accession>
<dbReference type="Pfam" id="PF12158">
    <property type="entry name" value="DUF3592"/>
    <property type="match status" value="1"/>
</dbReference>
<keyword evidence="1" id="KW-0472">Membrane</keyword>
<feature type="transmembrane region" description="Helical" evidence="1">
    <location>
        <begin position="134"/>
        <end position="151"/>
    </location>
</feature>
<keyword evidence="4" id="KW-1185">Reference proteome</keyword>
<reference evidence="3 4" key="1">
    <citation type="submission" date="2018-03" db="EMBL/GenBank/DDBJ databases">
        <title>Comparative analysis of microorganisms from saline springs in Andes Mountain Range, Colombia.</title>
        <authorList>
            <person name="Rubin E."/>
        </authorList>
    </citation>
    <scope>NUCLEOTIDE SEQUENCE [LARGE SCALE GENOMIC DNA]</scope>
    <source>
        <strain evidence="3 4">USBA 854</strain>
    </source>
</reference>
<evidence type="ECO:0000256" key="1">
    <source>
        <dbReference type="SAM" id="Phobius"/>
    </source>
</evidence>
<proteinExistence type="predicted"/>
<dbReference type="Proteomes" id="UP000239896">
    <property type="component" value="Unassembled WGS sequence"/>
</dbReference>
<evidence type="ECO:0000259" key="2">
    <source>
        <dbReference type="Pfam" id="PF12158"/>
    </source>
</evidence>
<feature type="domain" description="DUF3592" evidence="2">
    <location>
        <begin position="35"/>
        <end position="124"/>
    </location>
</feature>
<gene>
    <name evidence="3" type="ORF">BCL64_10272</name>
</gene>
<organism evidence="3 4">
    <name type="scientific">Halomonas ventosae</name>
    <dbReference type="NCBI Taxonomy" id="229007"/>
    <lineage>
        <taxon>Bacteria</taxon>
        <taxon>Pseudomonadati</taxon>
        <taxon>Pseudomonadota</taxon>
        <taxon>Gammaproteobacteria</taxon>
        <taxon>Oceanospirillales</taxon>
        <taxon>Halomonadaceae</taxon>
        <taxon>Halomonas</taxon>
    </lineage>
</organism>
<comment type="caution">
    <text evidence="3">The sequence shown here is derived from an EMBL/GenBank/DDBJ whole genome shotgun (WGS) entry which is preliminary data.</text>
</comment>
<feature type="transmembrane region" description="Helical" evidence="1">
    <location>
        <begin position="6"/>
        <end position="24"/>
    </location>
</feature>
<dbReference type="InterPro" id="IPR021994">
    <property type="entry name" value="DUF3592"/>
</dbReference>
<evidence type="ECO:0000313" key="3">
    <source>
        <dbReference type="EMBL" id="PRY72993.1"/>
    </source>
</evidence>
<name>A0A2T0VR51_9GAMM</name>
<dbReference type="EMBL" id="PVTM01000002">
    <property type="protein sequence ID" value="PRY72993.1"/>
    <property type="molecule type" value="Genomic_DNA"/>
</dbReference>
<keyword evidence="1" id="KW-1133">Transmembrane helix</keyword>